<evidence type="ECO:0000256" key="4">
    <source>
        <dbReference type="ARBA" id="ARBA00022723"/>
    </source>
</evidence>
<feature type="domain" description="Alpha-D-phosphohexomutase alpha/beta/alpha" evidence="8">
    <location>
        <begin position="219"/>
        <end position="336"/>
    </location>
</feature>
<keyword evidence="3" id="KW-0597">Phosphoprotein</keyword>
<evidence type="ECO:0000259" key="8">
    <source>
        <dbReference type="Pfam" id="PF02879"/>
    </source>
</evidence>
<keyword evidence="6" id="KW-0413">Isomerase</keyword>
<dbReference type="Pfam" id="PF02878">
    <property type="entry name" value="PGM_PMM_I"/>
    <property type="match status" value="1"/>
</dbReference>
<evidence type="ECO:0000256" key="6">
    <source>
        <dbReference type="ARBA" id="ARBA00023235"/>
    </source>
</evidence>
<evidence type="ECO:0000256" key="5">
    <source>
        <dbReference type="ARBA" id="ARBA00022842"/>
    </source>
</evidence>
<reference evidence="10" key="1">
    <citation type="submission" date="2022-11" db="EMBL/GenBank/DDBJ databases">
        <title>Genome Sequence of Cubamyces cubensis.</title>
        <authorList>
            <person name="Buettner E."/>
        </authorList>
    </citation>
    <scope>NUCLEOTIDE SEQUENCE</scope>
    <source>
        <strain evidence="10">MPL-01</strain>
    </source>
</reference>
<dbReference type="GO" id="GO:0006166">
    <property type="term" value="P:purine ribonucleoside salvage"/>
    <property type="evidence" value="ECO:0007669"/>
    <property type="project" value="TreeGrafter"/>
</dbReference>
<dbReference type="InterPro" id="IPR005846">
    <property type="entry name" value="A-D-PHexomutase_a/b/a-III"/>
</dbReference>
<dbReference type="GO" id="GO:0005634">
    <property type="term" value="C:nucleus"/>
    <property type="evidence" value="ECO:0007669"/>
    <property type="project" value="TreeGrafter"/>
</dbReference>
<evidence type="ECO:0000259" key="7">
    <source>
        <dbReference type="Pfam" id="PF02878"/>
    </source>
</evidence>
<comment type="caution">
    <text evidence="10">The sequence shown here is derived from an EMBL/GenBank/DDBJ whole genome shotgun (WGS) entry which is preliminary data.</text>
</comment>
<dbReference type="InterPro" id="IPR005844">
    <property type="entry name" value="A-D-PHexomutase_a/b/a-I"/>
</dbReference>
<organism evidence="10 11">
    <name type="scientific">Trametes cubensis</name>
    <dbReference type="NCBI Taxonomy" id="1111947"/>
    <lineage>
        <taxon>Eukaryota</taxon>
        <taxon>Fungi</taxon>
        <taxon>Dikarya</taxon>
        <taxon>Basidiomycota</taxon>
        <taxon>Agaricomycotina</taxon>
        <taxon>Agaricomycetes</taxon>
        <taxon>Polyporales</taxon>
        <taxon>Polyporaceae</taxon>
        <taxon>Trametes</taxon>
    </lineage>
</organism>
<keyword evidence="4" id="KW-0479">Metal-binding</keyword>
<evidence type="ECO:0008006" key="12">
    <source>
        <dbReference type="Google" id="ProtNLM"/>
    </source>
</evidence>
<dbReference type="Gene3D" id="3.40.120.10">
    <property type="entry name" value="Alpha-D-Glucose-1,6-Bisphosphate, subunit A, domain 3"/>
    <property type="match status" value="3"/>
</dbReference>
<dbReference type="Pfam" id="PF02880">
    <property type="entry name" value="PGM_PMM_III"/>
    <property type="match status" value="1"/>
</dbReference>
<dbReference type="Pfam" id="PF02879">
    <property type="entry name" value="PGM_PMM_II"/>
    <property type="match status" value="1"/>
</dbReference>
<dbReference type="EMBL" id="JAPEVG010000541">
    <property type="protein sequence ID" value="KAJ8457628.1"/>
    <property type="molecule type" value="Genomic_DNA"/>
</dbReference>
<feature type="domain" description="Alpha-D-phosphohexomutase alpha/beta/alpha" evidence="9">
    <location>
        <begin position="348"/>
        <end position="473"/>
    </location>
</feature>
<evidence type="ECO:0000256" key="2">
    <source>
        <dbReference type="ARBA" id="ARBA00010231"/>
    </source>
</evidence>
<dbReference type="PROSITE" id="PS00710">
    <property type="entry name" value="PGM_PMM"/>
    <property type="match status" value="1"/>
</dbReference>
<evidence type="ECO:0000256" key="1">
    <source>
        <dbReference type="ARBA" id="ARBA00001946"/>
    </source>
</evidence>
<dbReference type="GO" id="GO:0008973">
    <property type="term" value="F:phosphopentomutase activity"/>
    <property type="evidence" value="ECO:0007669"/>
    <property type="project" value="TreeGrafter"/>
</dbReference>
<keyword evidence="5" id="KW-0460">Magnesium</keyword>
<name>A0AAD7X6C8_9APHY</name>
<dbReference type="SUPFAM" id="SSF53738">
    <property type="entry name" value="Phosphoglucomutase, first 3 domains"/>
    <property type="match status" value="3"/>
</dbReference>
<dbReference type="PANTHER" id="PTHR45745">
    <property type="entry name" value="PHOSPHOMANNOMUTASE 45A"/>
    <property type="match status" value="1"/>
</dbReference>
<evidence type="ECO:0000313" key="11">
    <source>
        <dbReference type="Proteomes" id="UP001215151"/>
    </source>
</evidence>
<protein>
    <recommendedName>
        <fullName evidence="12">Phosphoglucomutase</fullName>
    </recommendedName>
</protein>
<evidence type="ECO:0000313" key="10">
    <source>
        <dbReference type="EMBL" id="KAJ8457628.1"/>
    </source>
</evidence>
<gene>
    <name evidence="10" type="ORF">ONZ51_g11415</name>
</gene>
<dbReference type="InterPro" id="IPR016066">
    <property type="entry name" value="A-D-PHexomutase_CS"/>
</dbReference>
<proteinExistence type="inferred from homology"/>
<sequence length="622" mass="68934">MDSGLKNLVEEWLRLDPNEATRAEVQKLVNEGNTAELSKRMRYCLVKLCYTARLMRNMHIISPRIEFGTAGLRGRMEAGWARMNDLIIIQASQGLCAYVLDNVKDSRSRGVVVGHDHRHHSEKWAKLTAAVFIDNDVPVYFHSGLVHTPLVPFTVKAKKAACGVMITASHNPKQDNGYKIIEPHDKGISASILAHQEPRPLNLEGLLASHLLREFDDSEYLQYISSLCHYRSLNEQTSLKFVNTSMHGVSDSPMSKAFPLFGLPKYIPVEAQQQPDPEFPTVKFPNPEEKGLCIEIPRKTALIIYAFDLAIATANEAGADYILAQDPDSDRFAAAEKGPDGKWIQFTGDQLGTLFASACLDKYRASGKPLAKLAMVASTVSSKMIEAMARSEGFRFAECLTGFKYIGNTALSLVQEGYEVPFGYEEAIGFMFGSELRDKDGVAASVMFAELAVTLQKAGKTASTHLKELYERYGYFQTSNSYFICTEQATINAIFARLRNYDGQATPGGTPHYPSTIAGLEVTRVCDLTVGYDSGNPPSYKPTLPLSSGHMIQFRAENKADGTKITLTTRHVPRSRHHRRAIKYYLEGSGQDTTAVGELLHKVVKELSDVWMEADKNGLGRP</sequence>
<comment type="similarity">
    <text evidence="2">Belongs to the phosphohexose mutase family.</text>
</comment>
<dbReference type="PANTHER" id="PTHR45745:SF1">
    <property type="entry name" value="PHOSPHOGLUCOMUTASE 2B-RELATED"/>
    <property type="match status" value="1"/>
</dbReference>
<dbReference type="InterPro" id="IPR016055">
    <property type="entry name" value="A-D-PHexomutase_a/b/a-I/II/III"/>
</dbReference>
<keyword evidence="11" id="KW-1185">Reference proteome</keyword>
<dbReference type="Proteomes" id="UP001215151">
    <property type="component" value="Unassembled WGS sequence"/>
</dbReference>
<dbReference type="InterPro" id="IPR005845">
    <property type="entry name" value="A-D-PHexomutase_a/b/a-II"/>
</dbReference>
<evidence type="ECO:0000259" key="9">
    <source>
        <dbReference type="Pfam" id="PF02880"/>
    </source>
</evidence>
<dbReference type="AlphaFoldDB" id="A0AAD7X6C8"/>
<accession>A0AAD7X6C8</accession>
<dbReference type="GO" id="GO:0000287">
    <property type="term" value="F:magnesium ion binding"/>
    <property type="evidence" value="ECO:0007669"/>
    <property type="project" value="InterPro"/>
</dbReference>
<feature type="domain" description="Alpha-D-phosphohexomutase alpha/beta/alpha" evidence="7">
    <location>
        <begin position="65"/>
        <end position="189"/>
    </location>
</feature>
<comment type="cofactor">
    <cofactor evidence="1">
        <name>Mg(2+)</name>
        <dbReference type="ChEBI" id="CHEBI:18420"/>
    </cofactor>
</comment>
<dbReference type="GO" id="GO:0005975">
    <property type="term" value="P:carbohydrate metabolic process"/>
    <property type="evidence" value="ECO:0007669"/>
    <property type="project" value="InterPro"/>
</dbReference>
<dbReference type="CDD" id="cd05799">
    <property type="entry name" value="PGM2"/>
    <property type="match status" value="1"/>
</dbReference>
<evidence type="ECO:0000256" key="3">
    <source>
        <dbReference type="ARBA" id="ARBA00022553"/>
    </source>
</evidence>